<dbReference type="InterPro" id="IPR050109">
    <property type="entry name" value="HTH-type_TetR-like_transc_reg"/>
</dbReference>
<dbReference type="GO" id="GO:0000976">
    <property type="term" value="F:transcription cis-regulatory region binding"/>
    <property type="evidence" value="ECO:0007669"/>
    <property type="project" value="TreeGrafter"/>
</dbReference>
<dbReference type="PROSITE" id="PS01081">
    <property type="entry name" value="HTH_TETR_1"/>
    <property type="match status" value="1"/>
</dbReference>
<proteinExistence type="predicted"/>
<dbReference type="InterPro" id="IPR009057">
    <property type="entry name" value="Homeodomain-like_sf"/>
</dbReference>
<protein>
    <submittedName>
        <fullName evidence="6">TetR family transcriptional regulator</fullName>
    </submittedName>
</protein>
<sequence>MRSDSQAAGQKPRSFIEDARRAQIVTSAVETLAEHGYAGTSLARIATRVGISKGVISYHFAGKDELIEQLVEQIYGRISAFVAPEVKREQTVVRRLAARFRALANYASTHRAEMVALTEIFNNLRDSNGQLRYGDGYNEDLYQQLEEEFRAGQATGELRSFDTRVMAVTAQAAIDAMIAYSDTNPDHDIGAHASELALLFEHAIKAPTTAPPQET</sequence>
<dbReference type="KEGG" id="nhy:JQS43_20190"/>
<feature type="DNA-binding region" description="H-T-H motif" evidence="4">
    <location>
        <begin position="41"/>
        <end position="60"/>
    </location>
</feature>
<dbReference type="InterPro" id="IPR001647">
    <property type="entry name" value="HTH_TetR"/>
</dbReference>
<dbReference type="PANTHER" id="PTHR30055:SF234">
    <property type="entry name" value="HTH-TYPE TRANSCRIPTIONAL REGULATOR BETI"/>
    <property type="match status" value="1"/>
</dbReference>
<keyword evidence="7" id="KW-1185">Reference proteome</keyword>
<accession>A0A895YEL6</accession>
<dbReference type="Proteomes" id="UP000662857">
    <property type="component" value="Chromosome"/>
</dbReference>
<dbReference type="Gene3D" id="1.10.357.10">
    <property type="entry name" value="Tetracycline Repressor, domain 2"/>
    <property type="match status" value="1"/>
</dbReference>
<dbReference type="SUPFAM" id="SSF48498">
    <property type="entry name" value="Tetracyclin repressor-like, C-terminal domain"/>
    <property type="match status" value="1"/>
</dbReference>
<dbReference type="PROSITE" id="PS50977">
    <property type="entry name" value="HTH_TETR_2"/>
    <property type="match status" value="1"/>
</dbReference>
<dbReference type="PRINTS" id="PR00455">
    <property type="entry name" value="HTHTETR"/>
</dbReference>
<dbReference type="Gene3D" id="1.10.10.60">
    <property type="entry name" value="Homeodomain-like"/>
    <property type="match status" value="1"/>
</dbReference>
<keyword evidence="2 4" id="KW-0238">DNA-binding</keyword>
<evidence type="ECO:0000256" key="3">
    <source>
        <dbReference type="ARBA" id="ARBA00023163"/>
    </source>
</evidence>
<keyword evidence="1" id="KW-0805">Transcription regulation</keyword>
<evidence type="ECO:0000256" key="1">
    <source>
        <dbReference type="ARBA" id="ARBA00023015"/>
    </source>
</evidence>
<dbReference type="InterPro" id="IPR023772">
    <property type="entry name" value="DNA-bd_HTH_TetR-type_CS"/>
</dbReference>
<dbReference type="InterPro" id="IPR036271">
    <property type="entry name" value="Tet_transcr_reg_TetR-rel_C_sf"/>
</dbReference>
<dbReference type="SUPFAM" id="SSF46689">
    <property type="entry name" value="Homeodomain-like"/>
    <property type="match status" value="1"/>
</dbReference>
<feature type="domain" description="HTH tetR-type" evidence="5">
    <location>
        <begin position="18"/>
        <end position="78"/>
    </location>
</feature>
<reference evidence="6" key="1">
    <citation type="submission" date="2021-02" db="EMBL/GenBank/DDBJ databases">
        <title>Natrosporangium hydrolyticum gen. nov., sp. nov, a haloalkaliphilic actinobacterium from a soda solonchak soil.</title>
        <authorList>
            <person name="Sorokin D.Y."/>
            <person name="Khijniak T.V."/>
            <person name="Zakharycheva A.P."/>
            <person name="Boueva O.V."/>
            <person name="Ariskina E.V."/>
            <person name="Hahnke R.L."/>
            <person name="Bunk B."/>
            <person name="Sproer C."/>
            <person name="Schumann P."/>
            <person name="Evtushenko L.I."/>
            <person name="Kublanov I.V."/>
        </authorList>
    </citation>
    <scope>NUCLEOTIDE SEQUENCE</scope>
    <source>
        <strain evidence="6">DSM 106523</strain>
    </source>
</reference>
<keyword evidence="3" id="KW-0804">Transcription</keyword>
<dbReference type="EMBL" id="CP070499">
    <property type="protein sequence ID" value="QSB13849.1"/>
    <property type="molecule type" value="Genomic_DNA"/>
</dbReference>
<gene>
    <name evidence="6" type="ORF">JQS43_20190</name>
</gene>
<evidence type="ECO:0000256" key="2">
    <source>
        <dbReference type="ARBA" id="ARBA00023125"/>
    </source>
</evidence>
<dbReference type="Pfam" id="PF00440">
    <property type="entry name" value="TetR_N"/>
    <property type="match status" value="1"/>
</dbReference>
<dbReference type="RefSeq" id="WP_239675961.1">
    <property type="nucleotide sequence ID" value="NZ_CP070499.1"/>
</dbReference>
<dbReference type="AlphaFoldDB" id="A0A895YEL6"/>
<name>A0A895YEL6_9ACTN</name>
<dbReference type="GO" id="GO:0003700">
    <property type="term" value="F:DNA-binding transcription factor activity"/>
    <property type="evidence" value="ECO:0007669"/>
    <property type="project" value="TreeGrafter"/>
</dbReference>
<evidence type="ECO:0000313" key="7">
    <source>
        <dbReference type="Proteomes" id="UP000662857"/>
    </source>
</evidence>
<evidence type="ECO:0000313" key="6">
    <source>
        <dbReference type="EMBL" id="QSB13849.1"/>
    </source>
</evidence>
<evidence type="ECO:0000256" key="4">
    <source>
        <dbReference type="PROSITE-ProRule" id="PRU00335"/>
    </source>
</evidence>
<dbReference type="PANTHER" id="PTHR30055">
    <property type="entry name" value="HTH-TYPE TRANSCRIPTIONAL REGULATOR RUTR"/>
    <property type="match status" value="1"/>
</dbReference>
<evidence type="ECO:0000259" key="5">
    <source>
        <dbReference type="PROSITE" id="PS50977"/>
    </source>
</evidence>
<organism evidence="6 7">
    <name type="scientific">Natronosporangium hydrolyticum</name>
    <dbReference type="NCBI Taxonomy" id="2811111"/>
    <lineage>
        <taxon>Bacteria</taxon>
        <taxon>Bacillati</taxon>
        <taxon>Actinomycetota</taxon>
        <taxon>Actinomycetes</taxon>
        <taxon>Micromonosporales</taxon>
        <taxon>Micromonosporaceae</taxon>
        <taxon>Natronosporangium</taxon>
    </lineage>
</organism>